<feature type="non-terminal residue" evidence="10">
    <location>
        <position position="1"/>
    </location>
</feature>
<evidence type="ECO:0000256" key="5">
    <source>
        <dbReference type="ARBA" id="ARBA00023002"/>
    </source>
</evidence>
<dbReference type="GO" id="GO:0016705">
    <property type="term" value="F:oxidoreductase activity, acting on paired donors, with incorporation or reduction of molecular oxygen"/>
    <property type="evidence" value="ECO:0007669"/>
    <property type="project" value="InterPro"/>
</dbReference>
<evidence type="ECO:0000256" key="8">
    <source>
        <dbReference type="PIRSR" id="PIRSR602401-1"/>
    </source>
</evidence>
<evidence type="ECO:0000256" key="1">
    <source>
        <dbReference type="ARBA" id="ARBA00001971"/>
    </source>
</evidence>
<gene>
    <name evidence="10" type="ORF">GCK32_008576</name>
</gene>
<reference evidence="10 11" key="1">
    <citation type="submission" date="2019-10" db="EMBL/GenBank/DDBJ databases">
        <title>Assembly and Annotation for the nematode Trichostrongylus colubriformis.</title>
        <authorList>
            <person name="Martin J."/>
        </authorList>
    </citation>
    <scope>NUCLEOTIDE SEQUENCE [LARGE SCALE GENOMIC DNA]</scope>
    <source>
        <strain evidence="10">G859</strain>
        <tissue evidence="10">Whole worm</tissue>
    </source>
</reference>
<feature type="non-terminal residue" evidence="10">
    <location>
        <position position="192"/>
    </location>
</feature>
<dbReference type="GO" id="GO:0005506">
    <property type="term" value="F:iron ion binding"/>
    <property type="evidence" value="ECO:0007669"/>
    <property type="project" value="InterPro"/>
</dbReference>
<protein>
    <submittedName>
        <fullName evidence="10">Unspecific monooxygenase</fullName>
    </submittedName>
</protein>
<keyword evidence="6 8" id="KW-0408">Iron</keyword>
<dbReference type="InterPro" id="IPR002401">
    <property type="entry name" value="Cyt_P450_E_grp-I"/>
</dbReference>
<dbReference type="PRINTS" id="PR00385">
    <property type="entry name" value="P450"/>
</dbReference>
<evidence type="ECO:0000256" key="3">
    <source>
        <dbReference type="ARBA" id="ARBA00022617"/>
    </source>
</evidence>
<dbReference type="InterPro" id="IPR036396">
    <property type="entry name" value="Cyt_P450_sf"/>
</dbReference>
<proteinExistence type="inferred from homology"/>
<organism evidence="10 11">
    <name type="scientific">Trichostrongylus colubriformis</name>
    <name type="common">Black scour worm</name>
    <dbReference type="NCBI Taxonomy" id="6319"/>
    <lineage>
        <taxon>Eukaryota</taxon>
        <taxon>Metazoa</taxon>
        <taxon>Ecdysozoa</taxon>
        <taxon>Nematoda</taxon>
        <taxon>Chromadorea</taxon>
        <taxon>Rhabditida</taxon>
        <taxon>Rhabditina</taxon>
        <taxon>Rhabditomorpha</taxon>
        <taxon>Strongyloidea</taxon>
        <taxon>Trichostrongylidae</taxon>
        <taxon>Trichostrongylus</taxon>
    </lineage>
</organism>
<dbReference type="InterPro" id="IPR017972">
    <property type="entry name" value="Cyt_P450_CS"/>
</dbReference>
<feature type="binding site" description="axial binding residue" evidence="8">
    <location>
        <position position="161"/>
    </location>
    <ligand>
        <name>heme</name>
        <dbReference type="ChEBI" id="CHEBI:30413"/>
    </ligand>
    <ligandPart>
        <name>Fe</name>
        <dbReference type="ChEBI" id="CHEBI:18248"/>
    </ligandPart>
</feature>
<evidence type="ECO:0000256" key="9">
    <source>
        <dbReference type="RuleBase" id="RU000461"/>
    </source>
</evidence>
<dbReference type="GO" id="GO:0004497">
    <property type="term" value="F:monooxygenase activity"/>
    <property type="evidence" value="ECO:0007669"/>
    <property type="project" value="UniProtKB-KW"/>
</dbReference>
<dbReference type="PANTHER" id="PTHR24292:SF102">
    <property type="entry name" value="CYTOCHROME P450 FAMILY-RELATED"/>
    <property type="match status" value="1"/>
</dbReference>
<evidence type="ECO:0000256" key="4">
    <source>
        <dbReference type="ARBA" id="ARBA00022723"/>
    </source>
</evidence>
<evidence type="ECO:0000313" key="10">
    <source>
        <dbReference type="EMBL" id="KAK5966519.1"/>
    </source>
</evidence>
<dbReference type="Gene3D" id="1.10.630.10">
    <property type="entry name" value="Cytochrome P450"/>
    <property type="match status" value="1"/>
</dbReference>
<name>A0AAN8F0N0_TRICO</name>
<evidence type="ECO:0000313" key="11">
    <source>
        <dbReference type="Proteomes" id="UP001331761"/>
    </source>
</evidence>
<dbReference type="GO" id="GO:0020037">
    <property type="term" value="F:heme binding"/>
    <property type="evidence" value="ECO:0007669"/>
    <property type="project" value="InterPro"/>
</dbReference>
<keyword evidence="5 9" id="KW-0560">Oxidoreductase</keyword>
<dbReference type="PANTHER" id="PTHR24292">
    <property type="entry name" value="CYTOCHROME P450"/>
    <property type="match status" value="1"/>
</dbReference>
<dbReference type="AlphaFoldDB" id="A0AAN8F0N0"/>
<dbReference type="EMBL" id="WIXE01023434">
    <property type="protein sequence ID" value="KAK5966519.1"/>
    <property type="molecule type" value="Genomic_DNA"/>
</dbReference>
<dbReference type="SUPFAM" id="SSF48264">
    <property type="entry name" value="Cytochrome P450"/>
    <property type="match status" value="1"/>
</dbReference>
<dbReference type="Pfam" id="PF00067">
    <property type="entry name" value="p450"/>
    <property type="match status" value="1"/>
</dbReference>
<dbReference type="InterPro" id="IPR001128">
    <property type="entry name" value="Cyt_P450"/>
</dbReference>
<keyword evidence="7 9" id="KW-0503">Monooxygenase</keyword>
<evidence type="ECO:0000256" key="2">
    <source>
        <dbReference type="ARBA" id="ARBA00010617"/>
    </source>
</evidence>
<accession>A0AAN8F0N0</accession>
<keyword evidence="3 8" id="KW-0349">Heme</keyword>
<dbReference type="Proteomes" id="UP001331761">
    <property type="component" value="Unassembled WGS sequence"/>
</dbReference>
<dbReference type="PROSITE" id="PS00086">
    <property type="entry name" value="CYTOCHROME_P450"/>
    <property type="match status" value="1"/>
</dbReference>
<comment type="cofactor">
    <cofactor evidence="1 8">
        <name>heme</name>
        <dbReference type="ChEBI" id="CHEBI:30413"/>
    </cofactor>
</comment>
<keyword evidence="4 8" id="KW-0479">Metal-binding</keyword>
<sequence>TKRLTRDEIAAQCFVFASRTQNLVGGFDTTASSLAFCTYLLAKNPQVQKDLQDEIDQYCNTESINYETLASMKYLDVVMKEALRIYPLASIANSRCCMKPTTLGGISIEEGVYVVADTMSLHFDREIWGDDADEFRPERWIESPERPSAAFLSFGLGPRQCVGMRLAHMEEKLVLAHVLQRYDIVATEDTEV</sequence>
<dbReference type="PRINTS" id="PR00463">
    <property type="entry name" value="EP450I"/>
</dbReference>
<comment type="caution">
    <text evidence="10">The sequence shown here is derived from an EMBL/GenBank/DDBJ whole genome shotgun (WGS) entry which is preliminary data.</text>
</comment>
<comment type="similarity">
    <text evidence="2 9">Belongs to the cytochrome P450 family.</text>
</comment>
<keyword evidence="11" id="KW-1185">Reference proteome</keyword>
<evidence type="ECO:0000256" key="7">
    <source>
        <dbReference type="ARBA" id="ARBA00023033"/>
    </source>
</evidence>
<dbReference type="InterPro" id="IPR050476">
    <property type="entry name" value="Insect_CytP450_Detox"/>
</dbReference>
<evidence type="ECO:0000256" key="6">
    <source>
        <dbReference type="ARBA" id="ARBA00023004"/>
    </source>
</evidence>